<organism evidence="1 2">
    <name type="scientific">Mannheimia phage vB_MhM_2256AP1</name>
    <dbReference type="NCBI Taxonomy" id="1572748"/>
    <lineage>
        <taxon>Viruses</taxon>
        <taxon>Duplodnaviria</taxon>
        <taxon>Heunggongvirae</taxon>
        <taxon>Uroviricota</taxon>
        <taxon>Caudoviricetes</taxon>
        <taxon>Peduoviridae</taxon>
        <taxon>Baylorvirus</taxon>
        <taxon>Baylorvirus PHL101</taxon>
    </lineage>
</organism>
<dbReference type="Proteomes" id="UP000229879">
    <property type="component" value="Segment"/>
</dbReference>
<reference evidence="1 2" key="1">
    <citation type="journal article" date="2015" name="BMC Microbiol.">
        <title>Comparative analysis of multiple inducible phages from Mannheimia haemolytica.</title>
        <authorList>
            <person name="Niu Y.D."/>
            <person name="Cook S.R."/>
            <person name="Wang J."/>
            <person name="Klima C.L."/>
            <person name="Hsu Y.H."/>
            <person name="Kropinski A.M."/>
            <person name="Turner D."/>
            <person name="McAllister T.A."/>
        </authorList>
    </citation>
    <scope>NUCLEOTIDE SEQUENCE [LARGE SCALE GENOMIC DNA]</scope>
</reference>
<proteinExistence type="predicted"/>
<gene>
    <name evidence="1" type="ORF">2256AP1_33</name>
</gene>
<accession>A0A0M3LP57</accession>
<evidence type="ECO:0000313" key="1">
    <source>
        <dbReference type="EMBL" id="AJA73137.1"/>
    </source>
</evidence>
<protein>
    <submittedName>
        <fullName evidence="1">Uncharacterized protein</fullName>
    </submittedName>
</protein>
<dbReference type="EMBL" id="KP137438">
    <property type="protein sequence ID" value="AJA73137.1"/>
    <property type="molecule type" value="Genomic_DNA"/>
</dbReference>
<name>A0A0M3LP57_9CAUD</name>
<sequence>MFIPKSSKLKTNNYIEELNIKSIGETDMKKALTLLALSLFALPVQADSLELARNKVKQIFISDEEPKVKDATWTAPFIFKVGVFDDGTKRDGYAEYVCQVLYDHGFKGKGVLVSVIDIKKLVQTGDWVDLGKAKCQ</sequence>
<evidence type="ECO:0000313" key="2">
    <source>
        <dbReference type="Proteomes" id="UP000229879"/>
    </source>
</evidence>